<dbReference type="RefSeq" id="XP_024582214.1">
    <property type="nucleotide sequence ID" value="XM_024716635.1"/>
</dbReference>
<organism evidence="1 2">
    <name type="scientific">Plasmopara halstedii</name>
    <name type="common">Downy mildew of sunflower</name>
    <dbReference type="NCBI Taxonomy" id="4781"/>
    <lineage>
        <taxon>Eukaryota</taxon>
        <taxon>Sar</taxon>
        <taxon>Stramenopiles</taxon>
        <taxon>Oomycota</taxon>
        <taxon>Peronosporomycetes</taxon>
        <taxon>Peronosporales</taxon>
        <taxon>Peronosporaceae</taxon>
        <taxon>Plasmopara</taxon>
    </lineage>
</organism>
<dbReference type="PANTHER" id="PTHR12517:SF0">
    <property type="entry name" value="INTERMEMBRANE LIPID TRANSFER PROTEIN VPS13B"/>
    <property type="match status" value="1"/>
</dbReference>
<dbReference type="OMA" id="SVMSYWR"/>
<name>A0A0P1AWM0_PLAHL</name>
<protein>
    <submittedName>
        <fullName evidence="1">Vacuolar protein sorting-associated protein</fullName>
    </submittedName>
</protein>
<keyword evidence="2" id="KW-1185">Reference proteome</keyword>
<accession>A0A0P1AWM0</accession>
<evidence type="ECO:0000313" key="1">
    <source>
        <dbReference type="EMBL" id="CEG45845.1"/>
    </source>
</evidence>
<dbReference type="OrthoDB" id="445152at2759"/>
<dbReference type="InterPro" id="IPR039782">
    <property type="entry name" value="VPS13B"/>
</dbReference>
<dbReference type="Proteomes" id="UP000054928">
    <property type="component" value="Unassembled WGS sequence"/>
</dbReference>
<dbReference type="EMBL" id="CCYD01001640">
    <property type="protein sequence ID" value="CEG45845.1"/>
    <property type="molecule type" value="Genomic_DNA"/>
</dbReference>
<dbReference type="PANTHER" id="PTHR12517">
    <property type="entry name" value="VACUOLAR PROTEIN SORTING-ASSOCIATED PROTEIN 13B"/>
    <property type="match status" value="1"/>
</dbReference>
<sequence length="4203" mass="469058">MLDLLSPVRGYIAQNLQFYLSKYIEDIQLEGLGLFGGDLVLNDLEIKRHVLRESLEIPSSFDFSRGFIRELRIHIPWTQLLSQSIEVKLYTIELILTARSSTAGATLGDAVTDKATEIDQPKSGWIHDTLQKILSNVSLQVNNLVLKYEYDDIVFSIALGTLDFYSASENDGWNRSFEELKGSRPVICKRIDAKDVTIFLDRYINDEGTNQCTRQYPLRRMVAGYEVPVLSRASASVRAKVQLPHNAAETGKRDPTISISASFNQHHPSASDSRDARDIFDVDGLLIYNPSVLCDPFYYYLCNRSSVIPIYEVDLFVVELLFSASDRQLEMLNQLIQSANHRFDQAHKPVISAKCDAYPPGNTNKVLDVHDARSEFSQLIQADDQVGIVPKNKESWFGWAINALGSVENGQEDALESELLAETREALLERQPSLENENDGGLFAACGSGTRTSCVRMCVGSVSLTLRKHAKEGETEYQDAAGVESREELVPVANLGMVKISSHPKRKKVARPALPVLHLSLSFVTIEMLLARGQEQSGTDLVFEIEKVRVSSALDDTDGKDMNGEMLMTWGLVDATSLCDCVSHPYFISTFFKKEIARLNQLDRRRFDIVKVAPGIDIPVWMTLRDGRINSEESSSSPCKCSSTWNGESVRCISTSAIFSICQDAINKIGIKERVLDDGILFNAVSAAWTSSEFPSIATEGMTRALTAAASEYRAHRKSDLPALDNLVQLLLPQLFALCCRFSGHSCPSAILHPASNYISIRHRSDHSALRMRSASTSKILEHDAPSPENRIEDKAVTKILDVSIGAAHAVLEPLKCLATLEVLSIFLHKNEVDVSRSATRPVETSMSSRMNEALTKKMAPELKTKMLSDIALITGSRVSVHIPNPRPNAGNSSNHCSGLNVIGSDFMWQRNYFPGDHRKRLQLGAVTVQLGDAQSEFTHLPLVEALGFELEITESFADGDSNDELFASLVKAKIDLTSFSLHNFATVISDFVRPLGFDIAWVPTILASKQFQEYYQIEACLTNFSQSVVDRPRVVTAQRQSLRGRIASLTITSRKKPTSEMTVIFQGGAAPKMLSKTGISIPLFKFDMLYEKSAGKLDGVPLLSLLKTFTRKPDFVSTVCAHCRLGVCAHLAYVYLDAQGGTQLIGAVLHWIKDFSAALVGNTDLKPETRHVKDDTLDGNTASSISTGWSFIIDWEAGGSDVRVNEALQLRLSQVSLLSIEKEADSLNPVKPGGILNLKFTAKGATLFASDSGCLKDIQNPIILSIENIRTTVKFSHEFIDYQHDYAFEVMFHAACVQASLSRLKVHNFALTDFLCLCLTSCIPFVSKLLYILKIPNIMFALLREVATHDASHPPKLNEYERDNDAIMRVRWFYTLRAQLDHFDVSCAADIDHRSNHKKERIRAVINGNVSNINVAARISNHHPIKKHLYLPTRGKFTDIQVSVGKIQVIERLFHAWKNSCIPLGNFSRLPANAFLGILVCLNVRDLKSLSETLHAIDTNMHSNEELLPPAMLSWHLASSIAKSIQAIKAKWHKNQTDRTHFFAEIPLIVAYNESALKNDPLSFPMFSGFYRNYSEAGLPLQVVAGSMESLDLVMTTSSFDCLASVVNVRGKKVSAVDNIEFPTVKTQTTHNLEVSLANIEISLLLGQVRLISPDENLIKFVQCKQQVDTQNVVVVLESMSIVSAVHNEISLDGLGYPLFNSRILPRRLTVHAQRFGQSQLRIECKTGKIYGFVADLSFSSGLEPPPEWKFSPRLNEVATFSNIFGHVGPFEEYFSTLAGHSAHFTSAERFWSPLNITCSAEEEFSTKNEGNGNEAKIAISIAITKLHLQLNKHLFDILYSRIATLYRGIQHLKRSIAFSSPVKLTPIHSERLCESSLEFTSTKEREFTFSSDGIEIDVIEMDNSSHFRVGSILLLHNTLSLSGSASIKTLVVGHRIFGNETDTVAIEEVVFGAKAEPSLWQRAVENYPEKLVAAKWNYADRSQRTIFVDVQACQLHVSHHFIQALAQFLCTNANIPSLEQKVNECCVQAVERKPFVIRQRWNVKLLVAPSVMSYWRQQSIDGRKSGVWMTSGQLFASIEIGSDEATQQSFSSCSTDVNEINRFIVAPSLKMMMNLDKFGLNISDDLPPLIVIFQKNSSSPITNPTSSTWPQFVKYISIVSEAQRFLYDCSIRVTGDEHQVLEQIATANHIFWLYTGVSKTNIQAEVTALCIQISSYSLDAIRSLLSASENKGSDVPTKKLFDQKSVKEDAMCRKSFDPPDCREISADDFKYLKRMAESRRPLPGELVFTEALSIETHSIVPDDPPSVMAHIQIEPNKFDIAEADVVAYLENCNKLWKTDYNAGEEQSSSPGHSNRTHCWMGMRWCYHIPRKICKIVADPVPILPSGLPSAWPSWNWKHGQNDSTSRFCDILCQLRCWDHQKSIYIVVGEFCVPWEQILPSVSPDNSNDANELGSFGDLMNHWFDDSVEEILLQTKLLEFGARTRTYLFDSDIPSDNWEIRWRSPLQSEHDPENKQMRLLVNALLASSLQIHSMLIWDAYQRVESYITFPQTSMSISLVGPEKSSHDIITAEFNDTNIACLVFGSTYMKTMTIRVSSGLQVYLNNVVQLLTVSVISRTSIDILVEMSNKGLKISTLVGPISLYLNQTSILVLCAIPRLLHAETQPIQTLTANPNEKLSSMRINIVNYTGVDIWYRQNETSECLHLPAEASAAYSWLSLASSSYYQLCFAVDDPIQKRGEVYAGGKKDVEKLLSEKDDFFWCDPCRIKENCVTGRYFSGRGFVWVCVELSGLQTKVSLYSSLIVCNYCNFPVRVKVSQTAIYNCTKSEYPYKRGFAIRKHAAHNHPHCVSLDGSVCTLLTSQVDGSIARIMVESVSTISFAVNGGSWCDMETQQTIPSEFDHVKADDLEAKGHFQFKSFNSESLDEPIQYVWVKVARAKCRTVLPIDFDHLQPQIAGRYTWVEVSIYPAIIVQNIIDAPAILSFSQKNTSFRLELFPACEKCISTINPFEPVKILLQYGQDLSKANTYSKLLELNMQFTSAGKSKEQIFDFEDCRVVVSYCDDRKPMVRIRLERVLSIANKTPSDLMIWLATSFEDQNRTLHKVESCGERSIGFTMTSDCLIIAIASSATTAGPRSGSNQMSWSSEISLDGKGDTKPIVLPAMQAGSSNLASAFCVELLNSEGYLKLTILPLVVVINATKRDIVCVPTDGRGNALGGNDETSLVSGDNAGWCVPVCLHREAKKRSITADVSSWLSSKLSRRTSDVEPIVDKQHLMARLSCSFRVRLVEDEYEWTEEITVLLPNLHVGVNSDGRLIHFESFTPLADTLKDLYPSPSTTTYRRRLLVRHCSFKHKMLTYTTTQSGKSIHVMFFVDHQPPVIIHNHWQKVLAFRNVSVASDPEGVGANFCLEYDWSLQVPTKNCTQAIIDDKLDAECKLLANWLKTSSQSFGNTDTTDLNPNEHTRFQIGSPQYGWSNVLWQTGGIQFASFNNDEDCGTITNRLTFLVMNFYRAGSWLISITCVEDPTGDGLTKSLPSLVQPSAADSWRARQITSSIFKIGVIVDEISLHLCDEHDPKRDARGLFLYPEILRTTCSAVSIVFATAPDPPETLRHNTRLGYMSHIRSYMTLFAAIERIEVGHFLQACNFPVIFWFYEPEAKRPLLQSDKVKQHQSLECLINKLLDKRLPEAENPCLTIRIIYADTINPTKLLPYFNCIEVKVSPAFLQVEDKLLMCLIAFVQPICAALEGYAVCQAIRDIESQTIATRDENTWSSYAYETIITKQRKVYIEYLGISDLQVTITARVSVPVLNSFDGTPLHFGYKEMREVFTFPDQLYKDLAADYVADTIVRSPLLLMSLNIFGNPAGFIRSFGQGVRDLIEIPLAASRNGYSPWILTKGLLDGIASFLGHTTAATLSSVSGFSYSISRTVDHITLPSDQLRKRHYKRPTKLTSALADGLGSLGSSVVGAAAGVVTTPMAVYRDSRMRGVTPGFGNVVGSVGMGLVGIVARPMGGVASLVSMASDGLLVKLEGSRIPFDESTSRFDGRPNELLRYKLKVLFDATGGYLVFAHGLWINPEGNTLIIPDQGLIYFSREQLGMLENEPLCGLLLPRDANRQLVEMTVVCSNECIYVVGMTTAQNQAVLARTSLKSIEAVEESLKEPTVFDLGIKTSEGAAEWLRFRLPPPQRRHLSHQLRLWLAEPSIKNP</sequence>
<dbReference type="GeneID" id="36397171"/>
<reference evidence="2" key="1">
    <citation type="submission" date="2014-09" db="EMBL/GenBank/DDBJ databases">
        <authorList>
            <person name="Sharma Rahul"/>
            <person name="Thines Marco"/>
        </authorList>
    </citation>
    <scope>NUCLEOTIDE SEQUENCE [LARGE SCALE GENOMIC DNA]</scope>
</reference>
<evidence type="ECO:0000313" key="2">
    <source>
        <dbReference type="Proteomes" id="UP000054928"/>
    </source>
</evidence>
<proteinExistence type="predicted"/>